<proteinExistence type="predicted"/>
<dbReference type="Pfam" id="PF06197">
    <property type="entry name" value="DUF998"/>
    <property type="match status" value="1"/>
</dbReference>
<evidence type="ECO:0008006" key="4">
    <source>
        <dbReference type="Google" id="ProtNLM"/>
    </source>
</evidence>
<evidence type="ECO:0000256" key="1">
    <source>
        <dbReference type="SAM" id="Phobius"/>
    </source>
</evidence>
<feature type="transmembrane region" description="Helical" evidence="1">
    <location>
        <begin position="93"/>
        <end position="112"/>
    </location>
</feature>
<feature type="transmembrane region" description="Helical" evidence="1">
    <location>
        <begin position="60"/>
        <end position="81"/>
    </location>
</feature>
<keyword evidence="3" id="KW-1185">Reference proteome</keyword>
<reference evidence="2 3" key="1">
    <citation type="submission" date="2016-06" db="EMBL/GenBank/DDBJ databases">
        <authorList>
            <person name="Kjaerup R.B."/>
            <person name="Dalgaard T.S."/>
            <person name="Juul-Madsen H.R."/>
        </authorList>
    </citation>
    <scope>NUCLEOTIDE SEQUENCE [LARGE SCALE GENOMIC DNA]</scope>
    <source>
        <strain evidence="2 3">DSM 45248</strain>
    </source>
</reference>
<gene>
    <name evidence="2" type="ORF">GA0070621_4380</name>
</gene>
<keyword evidence="1" id="KW-0812">Transmembrane</keyword>
<dbReference type="Proteomes" id="UP000198765">
    <property type="component" value="Chromosome I"/>
</dbReference>
<feature type="transmembrane region" description="Helical" evidence="1">
    <location>
        <begin position="192"/>
        <end position="214"/>
    </location>
</feature>
<dbReference type="OrthoDB" id="8159487at2"/>
<dbReference type="PATRIC" id="fig|299146.4.peg.4533"/>
<protein>
    <recommendedName>
        <fullName evidence="4">DUF998 domain-containing protein</fullName>
    </recommendedName>
</protein>
<feature type="transmembrane region" description="Helical" evidence="1">
    <location>
        <begin position="132"/>
        <end position="155"/>
    </location>
</feature>
<feature type="transmembrane region" description="Helical" evidence="1">
    <location>
        <begin position="18"/>
        <end position="40"/>
    </location>
</feature>
<dbReference type="RefSeq" id="WP_091198790.1">
    <property type="nucleotide sequence ID" value="NZ_LT594324.1"/>
</dbReference>
<dbReference type="InterPro" id="IPR009339">
    <property type="entry name" value="DUF998"/>
</dbReference>
<name>A0A1A9A7Z5_9ACTN</name>
<organism evidence="2 3">
    <name type="scientific">Micromonospora narathiwatensis</name>
    <dbReference type="NCBI Taxonomy" id="299146"/>
    <lineage>
        <taxon>Bacteria</taxon>
        <taxon>Bacillati</taxon>
        <taxon>Actinomycetota</taxon>
        <taxon>Actinomycetes</taxon>
        <taxon>Micromonosporales</taxon>
        <taxon>Micromonosporaceae</taxon>
        <taxon>Micromonospora</taxon>
    </lineage>
</organism>
<keyword evidence="1" id="KW-1133">Transmembrane helix</keyword>
<keyword evidence="1" id="KW-0472">Membrane</keyword>
<evidence type="ECO:0000313" key="2">
    <source>
        <dbReference type="EMBL" id="SBT52332.1"/>
    </source>
</evidence>
<feature type="transmembrane region" description="Helical" evidence="1">
    <location>
        <begin position="167"/>
        <end position="186"/>
    </location>
</feature>
<dbReference type="EMBL" id="LT594324">
    <property type="protein sequence ID" value="SBT52332.1"/>
    <property type="molecule type" value="Genomic_DNA"/>
</dbReference>
<dbReference type="AlphaFoldDB" id="A0A1A9A7Z5"/>
<accession>A0A1A9A7Z5</accession>
<sequence>MTEAITVRPVARASVGRVLLAGGVVAGPLWVAVALVQGLARDGFDFRRHPVSVLGNGDLGWLQIGNFIVAGLLCVGAALALRRTPHPGLGPVSGPWLLGQYGLGLVLAGIFVADPFDGFPAGTPRGPGEVSWHGFAHFGAGAVAFSALIAACLITARRFARRGERGWAAYSAITGVFFAAAWLALVASGGRAAALVAFAVAVAAGWAWVSATLLRAVR</sequence>
<evidence type="ECO:0000313" key="3">
    <source>
        <dbReference type="Proteomes" id="UP000198765"/>
    </source>
</evidence>